<dbReference type="GO" id="GO:0006611">
    <property type="term" value="P:protein export from nucleus"/>
    <property type="evidence" value="ECO:0007669"/>
    <property type="project" value="TreeGrafter"/>
</dbReference>
<keyword evidence="3" id="KW-1185">Reference proteome</keyword>
<dbReference type="PANTHER" id="PTHR10997">
    <property type="entry name" value="IMPORTIN-7, 8, 11"/>
    <property type="match status" value="1"/>
</dbReference>
<dbReference type="OrthoDB" id="3268246at2759"/>
<dbReference type="GO" id="GO:0005635">
    <property type="term" value="C:nuclear envelope"/>
    <property type="evidence" value="ECO:0007669"/>
    <property type="project" value="TreeGrafter"/>
</dbReference>
<dbReference type="InterPro" id="IPR011989">
    <property type="entry name" value="ARM-like"/>
</dbReference>
<sequence length="153" mass="17148">MPEFFEDTMSEWMLIHCQILQLDPCTTQLVNASASVVSESGIASGFGGSEEAGCLVEHVKSQVCDNIGLYASKYEEEFTPFLSGFVTDVWQMLLTTSQETRFDMLVGNAIEFLSSVVARPQHRHLFESPETLQSLCEKVILPNMHLRVNMKLP</sequence>
<dbReference type="Proteomes" id="UP000784294">
    <property type="component" value="Unassembled WGS sequence"/>
</dbReference>
<gene>
    <name evidence="2" type="ORF">PXEA_LOCUS15425</name>
</gene>
<proteinExistence type="predicted"/>
<dbReference type="Gene3D" id="1.25.10.10">
    <property type="entry name" value="Leucine-rich Repeat Variant"/>
    <property type="match status" value="1"/>
</dbReference>
<dbReference type="GO" id="GO:0005049">
    <property type="term" value="F:nuclear export signal receptor activity"/>
    <property type="evidence" value="ECO:0007669"/>
    <property type="project" value="TreeGrafter"/>
</dbReference>
<evidence type="ECO:0000259" key="1">
    <source>
        <dbReference type="Pfam" id="PF08506"/>
    </source>
</evidence>
<dbReference type="GO" id="GO:0005829">
    <property type="term" value="C:cytosol"/>
    <property type="evidence" value="ECO:0007669"/>
    <property type="project" value="TreeGrafter"/>
</dbReference>
<dbReference type="InterPro" id="IPR016024">
    <property type="entry name" value="ARM-type_fold"/>
</dbReference>
<dbReference type="InterPro" id="IPR013713">
    <property type="entry name" value="XPO2_central"/>
</dbReference>
<organism evidence="2 3">
    <name type="scientific">Protopolystoma xenopodis</name>
    <dbReference type="NCBI Taxonomy" id="117903"/>
    <lineage>
        <taxon>Eukaryota</taxon>
        <taxon>Metazoa</taxon>
        <taxon>Spiralia</taxon>
        <taxon>Lophotrochozoa</taxon>
        <taxon>Platyhelminthes</taxon>
        <taxon>Monogenea</taxon>
        <taxon>Polyopisthocotylea</taxon>
        <taxon>Polystomatidea</taxon>
        <taxon>Polystomatidae</taxon>
        <taxon>Protopolystoma</taxon>
    </lineage>
</organism>
<feature type="domain" description="Exportin-2 central" evidence="1">
    <location>
        <begin position="1"/>
        <end position="148"/>
    </location>
</feature>
<dbReference type="GO" id="GO:0006606">
    <property type="term" value="P:protein import into nucleus"/>
    <property type="evidence" value="ECO:0007669"/>
    <property type="project" value="TreeGrafter"/>
</dbReference>
<dbReference type="AlphaFoldDB" id="A0A448WWJ2"/>
<accession>A0A448WWJ2</accession>
<comment type="caution">
    <text evidence="2">The sequence shown here is derived from an EMBL/GenBank/DDBJ whole genome shotgun (WGS) entry which is preliminary data.</text>
</comment>
<evidence type="ECO:0000313" key="2">
    <source>
        <dbReference type="EMBL" id="VEL21985.1"/>
    </source>
</evidence>
<dbReference type="SUPFAM" id="SSF48371">
    <property type="entry name" value="ARM repeat"/>
    <property type="match status" value="1"/>
</dbReference>
<dbReference type="PANTHER" id="PTHR10997:SF8">
    <property type="entry name" value="EXPORTIN-2"/>
    <property type="match status" value="1"/>
</dbReference>
<dbReference type="EMBL" id="CAAALY010054095">
    <property type="protein sequence ID" value="VEL21985.1"/>
    <property type="molecule type" value="Genomic_DNA"/>
</dbReference>
<reference evidence="2" key="1">
    <citation type="submission" date="2018-11" db="EMBL/GenBank/DDBJ databases">
        <authorList>
            <consortium name="Pathogen Informatics"/>
        </authorList>
    </citation>
    <scope>NUCLEOTIDE SEQUENCE</scope>
</reference>
<dbReference type="Pfam" id="PF08506">
    <property type="entry name" value="Cse1"/>
    <property type="match status" value="1"/>
</dbReference>
<protein>
    <recommendedName>
        <fullName evidence="1">Exportin-2 central domain-containing protein</fullName>
    </recommendedName>
</protein>
<name>A0A448WWJ2_9PLAT</name>
<evidence type="ECO:0000313" key="3">
    <source>
        <dbReference type="Proteomes" id="UP000784294"/>
    </source>
</evidence>